<evidence type="ECO:0000313" key="2">
    <source>
        <dbReference type="Proteomes" id="UP000054988"/>
    </source>
</evidence>
<gene>
    <name evidence="1" type="ORF">WG66_9408</name>
</gene>
<comment type="caution">
    <text evidence="1">The sequence shown here is derived from an EMBL/GenBank/DDBJ whole genome shotgun (WGS) entry which is preliminary data.</text>
</comment>
<reference evidence="1 2" key="1">
    <citation type="submission" date="2015-12" db="EMBL/GenBank/DDBJ databases">
        <title>Draft genome sequence of Moniliophthora roreri, the causal agent of frosty pod rot of cacao.</title>
        <authorList>
            <person name="Aime M.C."/>
            <person name="Diaz-Valderrama J.R."/>
            <person name="Kijpornyongpan T."/>
            <person name="Phillips-Mora W."/>
        </authorList>
    </citation>
    <scope>NUCLEOTIDE SEQUENCE [LARGE SCALE GENOMIC DNA]</scope>
    <source>
        <strain evidence="1 2">MCA 2952</strain>
    </source>
</reference>
<dbReference type="EMBL" id="LATX01001790">
    <property type="protein sequence ID" value="KTB37999.1"/>
    <property type="molecule type" value="Genomic_DNA"/>
</dbReference>
<evidence type="ECO:0000313" key="1">
    <source>
        <dbReference type="EMBL" id="KTB37999.1"/>
    </source>
</evidence>
<protein>
    <submittedName>
        <fullName evidence="1">Uncharacterized protein</fullName>
    </submittedName>
</protein>
<proteinExistence type="predicted"/>
<organism evidence="1 2">
    <name type="scientific">Moniliophthora roreri</name>
    <name type="common">Frosty pod rot fungus</name>
    <name type="synonym">Monilia roreri</name>
    <dbReference type="NCBI Taxonomy" id="221103"/>
    <lineage>
        <taxon>Eukaryota</taxon>
        <taxon>Fungi</taxon>
        <taxon>Dikarya</taxon>
        <taxon>Basidiomycota</taxon>
        <taxon>Agaricomycotina</taxon>
        <taxon>Agaricomycetes</taxon>
        <taxon>Agaricomycetidae</taxon>
        <taxon>Agaricales</taxon>
        <taxon>Marasmiineae</taxon>
        <taxon>Marasmiaceae</taxon>
        <taxon>Moniliophthora</taxon>
    </lineage>
</organism>
<name>A0A0W0FNR5_MONRR</name>
<accession>A0A0W0FNR5</accession>
<dbReference type="Proteomes" id="UP000054988">
    <property type="component" value="Unassembled WGS sequence"/>
</dbReference>
<sequence>MFLGLGIAP</sequence>